<dbReference type="InterPro" id="IPR016181">
    <property type="entry name" value="Acyl_CoA_acyltransferase"/>
</dbReference>
<name>A0ABQ1NNW3_9MICC</name>
<dbReference type="InterPro" id="IPR051908">
    <property type="entry name" value="Ribosomal_N-acetyltransferase"/>
</dbReference>
<dbReference type="PANTHER" id="PTHR43441">
    <property type="entry name" value="RIBOSOMAL-PROTEIN-SERINE ACETYLTRANSFERASE"/>
    <property type="match status" value="1"/>
</dbReference>
<accession>A0ABQ1NNW3</accession>
<gene>
    <name evidence="2" type="ORF">GCM10011512_05480</name>
</gene>
<evidence type="ECO:0000313" key="3">
    <source>
        <dbReference type="Proteomes" id="UP000597761"/>
    </source>
</evidence>
<dbReference type="Proteomes" id="UP000597761">
    <property type="component" value="Unassembled WGS sequence"/>
</dbReference>
<protein>
    <recommendedName>
        <fullName evidence="1">N-acetyltransferase domain-containing protein</fullName>
    </recommendedName>
</protein>
<dbReference type="EMBL" id="BMJI01000001">
    <property type="protein sequence ID" value="GGC81664.1"/>
    <property type="molecule type" value="Genomic_DNA"/>
</dbReference>
<dbReference type="Pfam" id="PF13302">
    <property type="entry name" value="Acetyltransf_3"/>
    <property type="match status" value="1"/>
</dbReference>
<dbReference type="RefSeq" id="WP_188665922.1">
    <property type="nucleotide sequence ID" value="NZ_BMJI01000001.1"/>
</dbReference>
<dbReference type="SUPFAM" id="SSF55729">
    <property type="entry name" value="Acyl-CoA N-acyltransferases (Nat)"/>
    <property type="match status" value="1"/>
</dbReference>
<evidence type="ECO:0000313" key="2">
    <source>
        <dbReference type="EMBL" id="GGC81664.1"/>
    </source>
</evidence>
<evidence type="ECO:0000259" key="1">
    <source>
        <dbReference type="PROSITE" id="PS51186"/>
    </source>
</evidence>
<dbReference type="CDD" id="cd04301">
    <property type="entry name" value="NAT_SF"/>
    <property type="match status" value="1"/>
</dbReference>
<dbReference type="PROSITE" id="PS51186">
    <property type="entry name" value="GNAT"/>
    <property type="match status" value="1"/>
</dbReference>
<dbReference type="Gene3D" id="3.40.630.30">
    <property type="match status" value="1"/>
</dbReference>
<dbReference type="InterPro" id="IPR000182">
    <property type="entry name" value="GNAT_dom"/>
</dbReference>
<feature type="domain" description="N-acetyltransferase" evidence="1">
    <location>
        <begin position="24"/>
        <end position="162"/>
    </location>
</feature>
<comment type="caution">
    <text evidence="2">The sequence shown here is derived from an EMBL/GenBank/DDBJ whole genome shotgun (WGS) entry which is preliminary data.</text>
</comment>
<proteinExistence type="predicted"/>
<sequence>MDVTTERLTLHALTRDEAAARAAAEIPEAERWGTGYPVMDQRSALTSFVEMWDEVGDTRPFGVYDVTERESGRFVGGVAFFGPPSKDGVVEFGYGLVPGARGRGYAKEAVTEALRIARDAGVATVKATTTPDNIASQAVMLRAGMREVRRAGRLVYFQIDFDRA</sequence>
<organism evidence="2 3">
    <name type="scientific">Tersicoccus solisilvae</name>
    <dbReference type="NCBI Taxonomy" id="1882339"/>
    <lineage>
        <taxon>Bacteria</taxon>
        <taxon>Bacillati</taxon>
        <taxon>Actinomycetota</taxon>
        <taxon>Actinomycetes</taxon>
        <taxon>Micrococcales</taxon>
        <taxon>Micrococcaceae</taxon>
        <taxon>Tersicoccus</taxon>
    </lineage>
</organism>
<keyword evidence="3" id="KW-1185">Reference proteome</keyword>
<reference evidence="3" key="1">
    <citation type="journal article" date="2019" name="Int. J. Syst. Evol. Microbiol.">
        <title>The Global Catalogue of Microorganisms (GCM) 10K type strain sequencing project: providing services to taxonomists for standard genome sequencing and annotation.</title>
        <authorList>
            <consortium name="The Broad Institute Genomics Platform"/>
            <consortium name="The Broad Institute Genome Sequencing Center for Infectious Disease"/>
            <person name="Wu L."/>
            <person name="Ma J."/>
        </authorList>
    </citation>
    <scope>NUCLEOTIDE SEQUENCE [LARGE SCALE GENOMIC DNA]</scope>
    <source>
        <strain evidence="3">CGMCC 1.15480</strain>
    </source>
</reference>
<dbReference type="PANTHER" id="PTHR43441:SF6">
    <property type="entry name" value="N-ACETYLTRANSFERASE DOMAIN-CONTAINING PROTEIN"/>
    <property type="match status" value="1"/>
</dbReference>